<dbReference type="RefSeq" id="WP_133882817.1">
    <property type="nucleotide sequence ID" value="NZ_MWIN01000007.1"/>
</dbReference>
<protein>
    <submittedName>
        <fullName evidence="4">NAD(P)-dependent dehydrogenase (Short-subunit alcohol dehydrogenase family)</fullName>
    </submittedName>
</protein>
<name>A0A4R7P0N4_9GAMM</name>
<dbReference type="CDD" id="cd05327">
    <property type="entry name" value="retinol-DH_like_SDR_c_like"/>
    <property type="match status" value="1"/>
</dbReference>
<dbReference type="InterPro" id="IPR036291">
    <property type="entry name" value="NAD(P)-bd_dom_sf"/>
</dbReference>
<evidence type="ECO:0000256" key="2">
    <source>
        <dbReference type="ARBA" id="ARBA00023002"/>
    </source>
</evidence>
<evidence type="ECO:0000313" key="4">
    <source>
        <dbReference type="EMBL" id="TDU26631.1"/>
    </source>
</evidence>
<dbReference type="AlphaFoldDB" id="A0A4R7P0N4"/>
<organism evidence="4 5">
    <name type="scientific">Panacagrimonas perspica</name>
    <dbReference type="NCBI Taxonomy" id="381431"/>
    <lineage>
        <taxon>Bacteria</taxon>
        <taxon>Pseudomonadati</taxon>
        <taxon>Pseudomonadota</taxon>
        <taxon>Gammaproteobacteria</taxon>
        <taxon>Nevskiales</taxon>
        <taxon>Nevskiaceae</taxon>
        <taxon>Panacagrimonas</taxon>
    </lineage>
</organism>
<dbReference type="SUPFAM" id="SSF51735">
    <property type="entry name" value="NAD(P)-binding Rossmann-fold domains"/>
    <property type="match status" value="1"/>
</dbReference>
<dbReference type="PRINTS" id="PR00081">
    <property type="entry name" value="GDHRDH"/>
</dbReference>
<dbReference type="Pfam" id="PF00106">
    <property type="entry name" value="adh_short"/>
    <property type="match status" value="1"/>
</dbReference>
<dbReference type="PANTHER" id="PTHR24320:SF148">
    <property type="entry name" value="NAD(P)-BINDING ROSSMANN-FOLD SUPERFAMILY PROTEIN"/>
    <property type="match status" value="1"/>
</dbReference>
<sequence>MATNWDTRQIPSQVGRVAVVTGASSGLGLETAVALAGAGAKVVMACRNPAKAADALAQVKRRRPNADAELMALDLADLASVRRFASEFASRHSRLDLLINNAGVMAVPFQKTADGFEMQIGTNHFGHFALTGLLLEKLVATKDSRIVNLASLAHRWTRGMNLEDPNFERARYNKWDAYGKSKLANLLFTFELVRRLQASAANVVVAAAHPGYSSTNLQFVGPQQAKSSFGSALMKIGNSLFGQSAAMGALPTLYAATAPDVGTGDYYGPGGFQQIGGYPVKVGCRKAARDVQTAAQLWTVSEKLTSVKYL</sequence>
<gene>
    <name evidence="4" type="ORF">DFR24_3660</name>
</gene>
<dbReference type="Proteomes" id="UP000295341">
    <property type="component" value="Unassembled WGS sequence"/>
</dbReference>
<keyword evidence="5" id="KW-1185">Reference proteome</keyword>
<dbReference type="Gene3D" id="3.40.50.720">
    <property type="entry name" value="NAD(P)-binding Rossmann-like Domain"/>
    <property type="match status" value="1"/>
</dbReference>
<dbReference type="OrthoDB" id="109589at2"/>
<dbReference type="PANTHER" id="PTHR24320">
    <property type="entry name" value="RETINOL DEHYDROGENASE"/>
    <property type="match status" value="1"/>
</dbReference>
<dbReference type="NCBIfam" id="NF004846">
    <property type="entry name" value="PRK06197.1"/>
    <property type="match status" value="1"/>
</dbReference>
<evidence type="ECO:0000256" key="3">
    <source>
        <dbReference type="RuleBase" id="RU000363"/>
    </source>
</evidence>
<keyword evidence="2" id="KW-0560">Oxidoreductase</keyword>
<accession>A0A4R7P0N4</accession>
<dbReference type="PRINTS" id="PR00080">
    <property type="entry name" value="SDRFAMILY"/>
</dbReference>
<comment type="caution">
    <text evidence="4">The sequence shown here is derived from an EMBL/GenBank/DDBJ whole genome shotgun (WGS) entry which is preliminary data.</text>
</comment>
<comment type="similarity">
    <text evidence="1 3">Belongs to the short-chain dehydrogenases/reductases (SDR) family.</text>
</comment>
<evidence type="ECO:0000256" key="1">
    <source>
        <dbReference type="ARBA" id="ARBA00006484"/>
    </source>
</evidence>
<dbReference type="GO" id="GO:0016491">
    <property type="term" value="F:oxidoreductase activity"/>
    <property type="evidence" value="ECO:0007669"/>
    <property type="project" value="UniProtKB-KW"/>
</dbReference>
<evidence type="ECO:0000313" key="5">
    <source>
        <dbReference type="Proteomes" id="UP000295341"/>
    </source>
</evidence>
<dbReference type="EMBL" id="SOBT01000010">
    <property type="protein sequence ID" value="TDU26631.1"/>
    <property type="molecule type" value="Genomic_DNA"/>
</dbReference>
<reference evidence="4 5" key="1">
    <citation type="submission" date="2019-03" db="EMBL/GenBank/DDBJ databases">
        <title>Genomic Encyclopedia of Type Strains, Phase IV (KMG-IV): sequencing the most valuable type-strain genomes for metagenomic binning, comparative biology and taxonomic classification.</title>
        <authorList>
            <person name="Goeker M."/>
        </authorList>
    </citation>
    <scope>NUCLEOTIDE SEQUENCE [LARGE SCALE GENOMIC DNA]</scope>
    <source>
        <strain evidence="4 5">DSM 26377</strain>
    </source>
</reference>
<proteinExistence type="inferred from homology"/>
<dbReference type="InterPro" id="IPR002347">
    <property type="entry name" value="SDR_fam"/>
</dbReference>